<reference evidence="3 5" key="2">
    <citation type="submission" date="2016-08" db="EMBL/GenBank/DDBJ databases">
        <authorList>
            <person name="Varghese N."/>
            <person name="Submissions Spin"/>
        </authorList>
    </citation>
    <scope>NUCLEOTIDE SEQUENCE [LARGE SCALE GENOMIC DNA]</scope>
    <source>
        <strain evidence="3 5">HL-109</strain>
    </source>
</reference>
<keyword evidence="5" id="KW-1185">Reference proteome</keyword>
<dbReference type="Proteomes" id="UP000050497">
    <property type="component" value="Unassembled WGS sequence"/>
</dbReference>
<dbReference type="Proteomes" id="UP000182800">
    <property type="component" value="Unassembled WGS sequence"/>
</dbReference>
<gene>
    <name evidence="3" type="ORF">GA0071312_0560</name>
    <name evidence="2" type="ORF">HLUCCO17_03420</name>
</gene>
<protein>
    <submittedName>
        <fullName evidence="3">Acetyltransferase involved in cellulose biosynthesis, CelD/BcsL family</fullName>
    </submittedName>
    <submittedName>
        <fullName evidence="2">Protein involved in cellulose biosynthesis (CelD)</fullName>
    </submittedName>
</protein>
<comment type="caution">
    <text evidence="2">The sequence shown here is derived from an EMBL/GenBank/DDBJ whole genome shotgun (WGS) entry which is preliminary data.</text>
</comment>
<dbReference type="AlphaFoldDB" id="A0A0P8A3X9"/>
<dbReference type="OrthoDB" id="8193702at2"/>
<dbReference type="EMBL" id="LJSX01000003">
    <property type="protein sequence ID" value="KPQ12228.1"/>
    <property type="molecule type" value="Genomic_DNA"/>
</dbReference>
<reference evidence="2 4" key="1">
    <citation type="submission" date="2015-09" db="EMBL/GenBank/DDBJ databases">
        <title>Identification and resolution of microdiversity through metagenomic sequencing of parallel consortia.</title>
        <authorList>
            <person name="Nelson W.C."/>
            <person name="Romine M.F."/>
            <person name="Lindemann S.R."/>
        </authorList>
    </citation>
    <scope>NUCLEOTIDE SEQUENCE [LARGE SCALE GENOMIC DNA]</scope>
    <source>
        <strain evidence="2">HL-109</strain>
    </source>
</reference>
<organism evidence="2 4">
    <name type="scientific">Saliniramus fredricksonii</name>
    <dbReference type="NCBI Taxonomy" id="1653334"/>
    <lineage>
        <taxon>Bacteria</taxon>
        <taxon>Pseudomonadati</taxon>
        <taxon>Pseudomonadota</taxon>
        <taxon>Alphaproteobacteria</taxon>
        <taxon>Hyphomicrobiales</taxon>
        <taxon>Salinarimonadaceae</taxon>
        <taxon>Saliniramus</taxon>
    </lineage>
</organism>
<evidence type="ECO:0000313" key="3">
    <source>
        <dbReference type="EMBL" id="SCC78909.1"/>
    </source>
</evidence>
<evidence type="ECO:0000313" key="4">
    <source>
        <dbReference type="Proteomes" id="UP000050497"/>
    </source>
</evidence>
<dbReference type="EMBL" id="FMBM01000001">
    <property type="protein sequence ID" value="SCC78909.1"/>
    <property type="molecule type" value="Genomic_DNA"/>
</dbReference>
<dbReference type="STRING" id="1653334.GA0071312_0560"/>
<accession>A0A0P8A3X9</accession>
<sequence length="387" mass="43393">MDSPTSQEPIEIRVDGDFEACSAWWHDLQNGAVASPYQRHCWTRAWWAHCEARNRGNLRIVSLFREGTPLAVMPLVLERSLGLNVAYPVGARHFNWQIPLWNSVSVARLTALERDHLMQRIGAVISADTIVYPNMPETWSGRENPFLAPGATPSPSASYRLDLQPDFEALALARRSRKALKLLRRKRAHLENAAGPVQFRRARDIATCRRVLLAAIAQRDARKQACGIPSFFDRPGAAAFMQELLEAGCEKTIRDAPMSAFHLLAGDDIIATYFGVCLNGDFSCFTNSFDMAYEKFSPGDLALHDLIAHACAEGLTGLDLGVGDERYKQAWCDPITLCESSTAITARGRIYDRALRFSRDGKRAFKQNRRLWDGWRAVRRVAARAFA</sequence>
<dbReference type="Pfam" id="PF13480">
    <property type="entry name" value="Acetyltransf_6"/>
    <property type="match status" value="1"/>
</dbReference>
<evidence type="ECO:0000313" key="5">
    <source>
        <dbReference type="Proteomes" id="UP000182800"/>
    </source>
</evidence>
<dbReference type="InterPro" id="IPR016181">
    <property type="entry name" value="Acyl_CoA_acyltransferase"/>
</dbReference>
<name>A0A0P8A3X9_9HYPH</name>
<dbReference type="SUPFAM" id="SSF55729">
    <property type="entry name" value="Acyl-CoA N-acyltransferases (Nat)"/>
    <property type="match status" value="1"/>
</dbReference>
<proteinExistence type="predicted"/>
<evidence type="ECO:0000259" key="1">
    <source>
        <dbReference type="Pfam" id="PF13480"/>
    </source>
</evidence>
<evidence type="ECO:0000313" key="2">
    <source>
        <dbReference type="EMBL" id="KPQ12228.1"/>
    </source>
</evidence>
<dbReference type="RefSeq" id="WP_083204249.1">
    <property type="nucleotide sequence ID" value="NZ_FMBM01000001.1"/>
</dbReference>
<dbReference type="InterPro" id="IPR038740">
    <property type="entry name" value="BioF2-like_GNAT_dom"/>
</dbReference>
<feature type="domain" description="BioF2-like acetyltransferase" evidence="1">
    <location>
        <begin position="178"/>
        <end position="329"/>
    </location>
</feature>